<comment type="caution">
    <text evidence="2">The sequence shown here is derived from an EMBL/GenBank/DDBJ whole genome shotgun (WGS) entry which is preliminary data.</text>
</comment>
<feature type="transmembrane region" description="Helical" evidence="1">
    <location>
        <begin position="155"/>
        <end position="173"/>
    </location>
</feature>
<protein>
    <submittedName>
        <fullName evidence="2">Uncharacterized protein</fullName>
    </submittedName>
</protein>
<dbReference type="NCBIfam" id="NF041644">
    <property type="entry name" value="CBO0543_fam"/>
    <property type="match status" value="1"/>
</dbReference>
<sequence>MNQYPDLAKKVNNQLLNIHHDKLNIWKEYVLFDWHWWFGALLSIVPLILWIKYRNKNLTVKLLLTGLTAAILSAFLDTTYLFFGMFNYRYEFLPMASNYIPWNFFVIPILIMFTLQLYPNTNVYLKGIILSLLVSFIGLPLLNLIGIFSIINWHYVYSFVSLYIIFILSYQMSKIPKVNND</sequence>
<feature type="transmembrane region" description="Helical" evidence="1">
    <location>
        <begin position="130"/>
        <end position="149"/>
    </location>
</feature>
<feature type="transmembrane region" description="Helical" evidence="1">
    <location>
        <begin position="63"/>
        <end position="88"/>
    </location>
</feature>
<proteinExistence type="predicted"/>
<evidence type="ECO:0000256" key="1">
    <source>
        <dbReference type="SAM" id="Phobius"/>
    </source>
</evidence>
<evidence type="ECO:0000313" key="3">
    <source>
        <dbReference type="Proteomes" id="UP001500866"/>
    </source>
</evidence>
<dbReference type="RefSeq" id="WP_343811884.1">
    <property type="nucleotide sequence ID" value="NZ_BAAADS010000011.1"/>
</dbReference>
<name>A0ABN1FY72_9BACI</name>
<dbReference type="Proteomes" id="UP001500866">
    <property type="component" value="Unassembled WGS sequence"/>
</dbReference>
<feature type="transmembrane region" description="Helical" evidence="1">
    <location>
        <begin position="34"/>
        <end position="51"/>
    </location>
</feature>
<organism evidence="2 3">
    <name type="scientific">Virgibacillus siamensis</name>
    <dbReference type="NCBI Taxonomy" id="480071"/>
    <lineage>
        <taxon>Bacteria</taxon>
        <taxon>Bacillati</taxon>
        <taxon>Bacillota</taxon>
        <taxon>Bacilli</taxon>
        <taxon>Bacillales</taxon>
        <taxon>Bacillaceae</taxon>
        <taxon>Virgibacillus</taxon>
    </lineage>
</organism>
<dbReference type="EMBL" id="BAAADS010000011">
    <property type="protein sequence ID" value="GAA0600228.1"/>
    <property type="molecule type" value="Genomic_DNA"/>
</dbReference>
<keyword evidence="1" id="KW-0812">Transmembrane</keyword>
<feature type="transmembrane region" description="Helical" evidence="1">
    <location>
        <begin position="100"/>
        <end position="118"/>
    </location>
</feature>
<keyword evidence="1" id="KW-0472">Membrane</keyword>
<gene>
    <name evidence="2" type="ORF">GCM10009001_15760</name>
</gene>
<keyword evidence="1" id="KW-1133">Transmembrane helix</keyword>
<evidence type="ECO:0000313" key="2">
    <source>
        <dbReference type="EMBL" id="GAA0600228.1"/>
    </source>
</evidence>
<keyword evidence="3" id="KW-1185">Reference proteome</keyword>
<reference evidence="2 3" key="1">
    <citation type="journal article" date="2019" name="Int. J. Syst. Evol. Microbiol.">
        <title>The Global Catalogue of Microorganisms (GCM) 10K type strain sequencing project: providing services to taxonomists for standard genome sequencing and annotation.</title>
        <authorList>
            <consortium name="The Broad Institute Genomics Platform"/>
            <consortium name="The Broad Institute Genome Sequencing Center for Infectious Disease"/>
            <person name="Wu L."/>
            <person name="Ma J."/>
        </authorList>
    </citation>
    <scope>NUCLEOTIDE SEQUENCE [LARGE SCALE GENOMIC DNA]</scope>
    <source>
        <strain evidence="2 3">JCM 15395</strain>
    </source>
</reference>
<dbReference type="InterPro" id="IPR048147">
    <property type="entry name" value="CBO0543-like"/>
</dbReference>
<accession>A0ABN1FY72</accession>